<dbReference type="SUPFAM" id="SSF56349">
    <property type="entry name" value="DNA breaking-rejoining enzymes"/>
    <property type="match status" value="1"/>
</dbReference>
<protein>
    <submittedName>
        <fullName evidence="3">Uncharacterized protein</fullName>
    </submittedName>
</protein>
<comment type="caution">
    <text evidence="3">The sequence shown here is derived from an EMBL/GenBank/DDBJ whole genome shotgun (WGS) entry which is preliminary data.</text>
</comment>
<dbReference type="PANTHER" id="PTHR34605:SF3">
    <property type="entry name" value="P CELL-TYPE AGGLUTINATION PROTEIN MAP4-LIKE-RELATED"/>
    <property type="match status" value="1"/>
</dbReference>
<proteinExistence type="predicted"/>
<sequence>MDTVKLLCSGYATSTLSTYSSGVAALHTFCDMRVPRVPELERAPLSESLLLEFIAACAGQYSGSTVANYVFGIEAWHNVHRVPWRIPKAVVSLALRAANNLAPPPNAPRPPVTIETMSAVLAHLDLSLPLDAAVWACMTTTYWSISRLGEFVLKSAAALKEGHHVKRCDMDLDRCEDRNAATPLYVTTFFIPSTKSSKTKGETTQWAAQRGPCDPRAAMLNHLLVNEPARDAHLFTYRNPRTGKPVPLTRAAFLTRVNTALAAGSHSPIKGHCLRIGGVLEWLLRGLSFEVVKVMGRWASDAFIVYLRKRSALLAPYIQASPVFVPFTQMIAMPTRIR</sequence>
<dbReference type="GO" id="GO:0006310">
    <property type="term" value="P:DNA recombination"/>
    <property type="evidence" value="ECO:0007669"/>
    <property type="project" value="UniProtKB-KW"/>
</dbReference>
<accession>A0A8H6HWS6</accession>
<dbReference type="GO" id="GO:0003677">
    <property type="term" value="F:DNA binding"/>
    <property type="evidence" value="ECO:0007669"/>
    <property type="project" value="UniProtKB-KW"/>
</dbReference>
<dbReference type="OrthoDB" id="2678913at2759"/>
<keyword evidence="1" id="KW-0238">DNA-binding</keyword>
<dbReference type="GO" id="GO:0015074">
    <property type="term" value="P:DNA integration"/>
    <property type="evidence" value="ECO:0007669"/>
    <property type="project" value="InterPro"/>
</dbReference>
<dbReference type="AlphaFoldDB" id="A0A8H6HWS6"/>
<evidence type="ECO:0000256" key="2">
    <source>
        <dbReference type="ARBA" id="ARBA00023172"/>
    </source>
</evidence>
<keyword evidence="4" id="KW-1185">Reference proteome</keyword>
<dbReference type="EMBL" id="JACGCI010000033">
    <property type="protein sequence ID" value="KAF6754599.1"/>
    <property type="molecule type" value="Genomic_DNA"/>
</dbReference>
<dbReference type="Gene3D" id="1.10.443.10">
    <property type="entry name" value="Intergrase catalytic core"/>
    <property type="match status" value="1"/>
</dbReference>
<dbReference type="InterPro" id="IPR013762">
    <property type="entry name" value="Integrase-like_cat_sf"/>
</dbReference>
<dbReference type="Gene3D" id="1.10.150.130">
    <property type="match status" value="1"/>
</dbReference>
<dbReference type="SUPFAM" id="SSF47823">
    <property type="entry name" value="lambda integrase-like, N-terminal domain"/>
    <property type="match status" value="1"/>
</dbReference>
<reference evidence="3 4" key="1">
    <citation type="submission" date="2020-07" db="EMBL/GenBank/DDBJ databases">
        <title>Comparative genomics of pyrophilous fungi reveals a link between fire events and developmental genes.</title>
        <authorList>
            <consortium name="DOE Joint Genome Institute"/>
            <person name="Steindorff A.S."/>
            <person name="Carver A."/>
            <person name="Calhoun S."/>
            <person name="Stillman K."/>
            <person name="Liu H."/>
            <person name="Lipzen A."/>
            <person name="Pangilinan J."/>
            <person name="Labutti K."/>
            <person name="Bruns T.D."/>
            <person name="Grigoriev I.V."/>
        </authorList>
    </citation>
    <scope>NUCLEOTIDE SEQUENCE [LARGE SCALE GENOMIC DNA]</scope>
    <source>
        <strain evidence="3 4">CBS 144469</strain>
    </source>
</reference>
<dbReference type="InterPro" id="IPR011010">
    <property type="entry name" value="DNA_brk_join_enz"/>
</dbReference>
<organism evidence="3 4">
    <name type="scientific">Ephemerocybe angulata</name>
    <dbReference type="NCBI Taxonomy" id="980116"/>
    <lineage>
        <taxon>Eukaryota</taxon>
        <taxon>Fungi</taxon>
        <taxon>Dikarya</taxon>
        <taxon>Basidiomycota</taxon>
        <taxon>Agaricomycotina</taxon>
        <taxon>Agaricomycetes</taxon>
        <taxon>Agaricomycetidae</taxon>
        <taxon>Agaricales</taxon>
        <taxon>Agaricineae</taxon>
        <taxon>Psathyrellaceae</taxon>
        <taxon>Ephemerocybe</taxon>
    </lineage>
</organism>
<evidence type="ECO:0000313" key="4">
    <source>
        <dbReference type="Proteomes" id="UP000521943"/>
    </source>
</evidence>
<dbReference type="InterPro" id="IPR052925">
    <property type="entry name" value="Phage_Integrase-like_Recomb"/>
</dbReference>
<evidence type="ECO:0000313" key="3">
    <source>
        <dbReference type="EMBL" id="KAF6754599.1"/>
    </source>
</evidence>
<dbReference type="InterPro" id="IPR010998">
    <property type="entry name" value="Integrase_recombinase_N"/>
</dbReference>
<dbReference type="Proteomes" id="UP000521943">
    <property type="component" value="Unassembled WGS sequence"/>
</dbReference>
<dbReference type="PANTHER" id="PTHR34605">
    <property type="entry name" value="PHAGE_INTEGRASE DOMAIN-CONTAINING PROTEIN"/>
    <property type="match status" value="1"/>
</dbReference>
<keyword evidence="2" id="KW-0233">DNA recombination</keyword>
<name>A0A8H6HWS6_9AGAR</name>
<gene>
    <name evidence="3" type="ORF">DFP72DRAFT_1124148</name>
</gene>
<evidence type="ECO:0000256" key="1">
    <source>
        <dbReference type="ARBA" id="ARBA00023125"/>
    </source>
</evidence>